<feature type="compositionally biased region" description="Polar residues" evidence="11">
    <location>
        <begin position="440"/>
        <end position="449"/>
    </location>
</feature>
<accession>A0AA88TNN8</accession>
<feature type="compositionally biased region" description="Basic residues" evidence="11">
    <location>
        <begin position="25"/>
        <end position="36"/>
    </location>
</feature>
<sequence length="1024" mass="113520">MIATGGLLRISRRQDSLRTKNRAENKKKRKAKKKRKNDVVVVKGKVKLCSVSGLVAALGVMILLVGIAMAVLGYWPRENAIGPVKPPKVQNLTSNNVVSSETDGANASRSLGFFRSLFARYLYSDNLKVFGPLVMGIGIFLFICANAVLHEDRDKKTKIINLRDIYSTVIDIHGLRAKDCVPFNGLISYMQSKSDKPSGNHRRPSCARKYSLFAKRQSFADNVYSIYQGAEEAREWETRSIVTSSVNAFTLPVIKLNNIDVMESEPARRRSCGAPLQTRAEVSGTRMSLSQELRPPGARVAGSHLSLNALSDAGSRCLDERSRRFSCPRLERSGSKGYIKLADLGGDSFEAPDAGLEEKETQALDESSDAPFHKLTASAISDLAEDSARVFGAQTPSDVPLSALTAVQGSSESGSASGSESDPPQTDDTQRPASGRDGPHTQQQGQSEVKSADQKKQHEDDYISQKSLSSRLSWSALGRTHRLKNMECKVKLLDGTDYTCTVEKRAKGQLLFDKVCDHLNLLEKDYFGITYRDAENQKSWLDCSKEMKKQISTGPCNFAFNVKFYPPDPAQLSEDITRYYLCLQLRDDVVSGRLPCSFATHTVLGSYTVQSELGDYDADLQGSGYINDMRLAPNQTKELEEKVLELHRSYKGMTPAEADMLFLENAKKLSMYGVDLHHAKDSEGVEIMLGVCSSGLLVYRDKLRINRFAWPKILKISYKRNNFYIKVRPGELEQFESTIGFKLPNHKAAKRLWKVCVEHHTFFRLVSPEAPPKRFLTLGSKFRYSGRTQAQTRRASSQISRAAPHFQRSASRRHTVTSSMDSTPATVNHEDENNAKPEVATEDFIATETPEKKAEEMNSVEEENKTNSDESEQAPPTSVTKMSEEVKAEPEDVPVKPDHEANGVEQSEEEAPKDVPVVQTETKTITYESSEVDANGDSDPGVLMSAQTITSENNSTTTTTHITKTVKDGISETRIEKRIVITGDADIDHDQALAQAIKEAKEQHPDMSVTKVVVHKETEISGDA</sequence>
<dbReference type="SMART" id="SM00295">
    <property type="entry name" value="B41"/>
    <property type="match status" value="1"/>
</dbReference>
<evidence type="ECO:0000256" key="2">
    <source>
        <dbReference type="ARBA" id="ARBA00004245"/>
    </source>
</evidence>
<dbReference type="GO" id="GO:0003779">
    <property type="term" value="F:actin binding"/>
    <property type="evidence" value="ECO:0007669"/>
    <property type="project" value="UniProtKB-KW"/>
</dbReference>
<dbReference type="InterPro" id="IPR018787">
    <property type="entry name" value="DUF2371_TMEM200"/>
</dbReference>
<feature type="region of interest" description="Disordered" evidence="11">
    <location>
        <begin position="350"/>
        <end position="370"/>
    </location>
</feature>
<dbReference type="FunFam" id="2.30.29.30:FF:000001">
    <property type="entry name" value="Erythrocyte membrane protein band 4.1"/>
    <property type="match status" value="1"/>
</dbReference>
<dbReference type="InterPro" id="IPR019747">
    <property type="entry name" value="FERM_CS"/>
</dbReference>
<feature type="compositionally biased region" description="Polar residues" evidence="11">
    <location>
        <begin position="816"/>
        <end position="826"/>
    </location>
</feature>
<feature type="compositionally biased region" description="Basic and acidic residues" evidence="11">
    <location>
        <begin position="450"/>
        <end position="463"/>
    </location>
</feature>
<evidence type="ECO:0000256" key="3">
    <source>
        <dbReference type="ARBA" id="ARBA00005308"/>
    </source>
</evidence>
<evidence type="ECO:0000313" key="15">
    <source>
        <dbReference type="Proteomes" id="UP001187343"/>
    </source>
</evidence>
<evidence type="ECO:0000256" key="11">
    <source>
        <dbReference type="SAM" id="MobiDB-lite"/>
    </source>
</evidence>
<keyword evidence="9" id="KW-0009">Actin-binding</keyword>
<dbReference type="Pfam" id="PF10177">
    <property type="entry name" value="DUF2371"/>
    <property type="match status" value="1"/>
</dbReference>
<keyword evidence="4" id="KW-0963">Cytoplasm</keyword>
<evidence type="ECO:0000313" key="14">
    <source>
        <dbReference type="EMBL" id="KAK2900348.1"/>
    </source>
</evidence>
<feature type="compositionally biased region" description="Polar residues" evidence="11">
    <location>
        <begin position="786"/>
        <end position="800"/>
    </location>
</feature>
<evidence type="ECO:0000256" key="4">
    <source>
        <dbReference type="ARBA" id="ARBA00022490"/>
    </source>
</evidence>
<dbReference type="InterPro" id="IPR014352">
    <property type="entry name" value="FERM/acyl-CoA-bd_prot_sf"/>
</dbReference>
<dbReference type="Pfam" id="PF05902">
    <property type="entry name" value="4_1_CTD"/>
    <property type="match status" value="1"/>
</dbReference>
<dbReference type="InterPro" id="IPR000798">
    <property type="entry name" value="Ez/rad/moesin-like"/>
</dbReference>
<dbReference type="PROSITE" id="PS50057">
    <property type="entry name" value="FERM_3"/>
    <property type="match status" value="1"/>
</dbReference>
<feature type="compositionally biased region" description="Basic and acidic residues" evidence="11">
    <location>
        <begin position="849"/>
        <end position="868"/>
    </location>
</feature>
<feature type="compositionally biased region" description="Basic and acidic residues" evidence="11">
    <location>
        <begin position="882"/>
        <end position="902"/>
    </location>
</feature>
<gene>
    <name evidence="14" type="ORF">Q8A67_008463</name>
</gene>
<comment type="subcellular location">
    <subcellularLocation>
        <location evidence="2">Cytoplasm</location>
        <location evidence="2">Cytoskeleton</location>
    </subcellularLocation>
    <subcellularLocation>
        <location evidence="1">Membrane</location>
        <topology evidence="1">Multi-pass membrane protein</topology>
    </subcellularLocation>
</comment>
<feature type="compositionally biased region" description="Low complexity" evidence="11">
    <location>
        <begin position="409"/>
        <end position="421"/>
    </location>
</feature>
<dbReference type="SUPFAM" id="SSF50729">
    <property type="entry name" value="PH domain-like"/>
    <property type="match status" value="1"/>
</dbReference>
<feature type="transmembrane region" description="Helical" evidence="12">
    <location>
        <begin position="53"/>
        <end position="75"/>
    </location>
</feature>
<dbReference type="SMART" id="SM01196">
    <property type="entry name" value="FERM_C"/>
    <property type="match status" value="1"/>
</dbReference>
<dbReference type="InterPro" id="IPR000299">
    <property type="entry name" value="FERM_domain"/>
</dbReference>
<dbReference type="CDD" id="cd14473">
    <property type="entry name" value="FERM_B-lobe"/>
    <property type="match status" value="1"/>
</dbReference>
<dbReference type="Pfam" id="PF00373">
    <property type="entry name" value="FERM_M"/>
    <property type="match status" value="1"/>
</dbReference>
<dbReference type="SUPFAM" id="SSF54236">
    <property type="entry name" value="Ubiquitin-like"/>
    <property type="match status" value="1"/>
</dbReference>
<dbReference type="CDD" id="cd13184">
    <property type="entry name" value="FERM_C_4_1_family"/>
    <property type="match status" value="1"/>
</dbReference>
<evidence type="ECO:0000256" key="8">
    <source>
        <dbReference type="ARBA" id="ARBA00023136"/>
    </source>
</evidence>
<dbReference type="InterPro" id="IPR018980">
    <property type="entry name" value="FERM_PH-like_C"/>
</dbReference>
<dbReference type="GO" id="GO:0005856">
    <property type="term" value="C:cytoskeleton"/>
    <property type="evidence" value="ECO:0007669"/>
    <property type="project" value="UniProtKB-SubCell"/>
</dbReference>
<keyword evidence="8 12" id="KW-0472">Membrane</keyword>
<feature type="compositionally biased region" description="Basic and acidic residues" evidence="11">
    <location>
        <begin position="14"/>
        <end position="24"/>
    </location>
</feature>
<feature type="transmembrane region" description="Helical" evidence="12">
    <location>
        <begin position="129"/>
        <end position="149"/>
    </location>
</feature>
<dbReference type="Gene3D" id="1.20.80.10">
    <property type="match status" value="1"/>
</dbReference>
<proteinExistence type="inferred from homology"/>
<keyword evidence="5" id="KW-0597">Phosphoprotein</keyword>
<evidence type="ECO:0000259" key="13">
    <source>
        <dbReference type="PROSITE" id="PS50057"/>
    </source>
</evidence>
<dbReference type="Gene3D" id="2.30.29.30">
    <property type="entry name" value="Pleckstrin-homology domain (PH domain)/Phosphotyrosine-binding domain (PTB)"/>
    <property type="match status" value="1"/>
</dbReference>
<keyword evidence="7 12" id="KW-1133">Transmembrane helix</keyword>
<keyword evidence="6 12" id="KW-0812">Transmembrane</keyword>
<comment type="caution">
    <text evidence="14">The sequence shown here is derived from an EMBL/GenBank/DDBJ whole genome shotgun (WGS) entry which is preliminary data.</text>
</comment>
<dbReference type="Gene3D" id="3.10.20.90">
    <property type="entry name" value="Phosphatidylinositol 3-kinase Catalytic Subunit, Chain A, domain 1"/>
    <property type="match status" value="1"/>
</dbReference>
<feature type="domain" description="FERM" evidence="13">
    <location>
        <begin position="486"/>
        <end position="767"/>
    </location>
</feature>
<dbReference type="AlphaFoldDB" id="A0AA88TNN8"/>
<evidence type="ECO:0000256" key="1">
    <source>
        <dbReference type="ARBA" id="ARBA00004141"/>
    </source>
</evidence>
<dbReference type="InterPro" id="IPR019748">
    <property type="entry name" value="FERM_central"/>
</dbReference>
<evidence type="ECO:0000256" key="6">
    <source>
        <dbReference type="ARBA" id="ARBA00022692"/>
    </source>
</evidence>
<dbReference type="PROSITE" id="PS00661">
    <property type="entry name" value="FERM_2"/>
    <property type="match status" value="1"/>
</dbReference>
<evidence type="ECO:0000256" key="10">
    <source>
        <dbReference type="ARBA" id="ARBA00023212"/>
    </source>
</evidence>
<dbReference type="SUPFAM" id="SSF47031">
    <property type="entry name" value="Second domain of FERM"/>
    <property type="match status" value="1"/>
</dbReference>
<dbReference type="PRINTS" id="PR00935">
    <property type="entry name" value="BAND41"/>
</dbReference>
<dbReference type="Proteomes" id="UP001187343">
    <property type="component" value="Unassembled WGS sequence"/>
</dbReference>
<evidence type="ECO:0000256" key="7">
    <source>
        <dbReference type="ARBA" id="ARBA00022989"/>
    </source>
</evidence>
<dbReference type="InterPro" id="IPR018979">
    <property type="entry name" value="FERM_N"/>
</dbReference>
<feature type="region of interest" description="Disordered" evidence="11">
    <location>
        <begin position="407"/>
        <end position="464"/>
    </location>
</feature>
<dbReference type="PANTHER" id="PTHR23280:SF20">
    <property type="entry name" value="BAND 4.1-LIKE PROTEIN 3"/>
    <property type="match status" value="1"/>
</dbReference>
<protein>
    <recommendedName>
        <fullName evidence="13">FERM domain-containing protein</fullName>
    </recommendedName>
</protein>
<dbReference type="InterPro" id="IPR011993">
    <property type="entry name" value="PH-like_dom_sf"/>
</dbReference>
<evidence type="ECO:0000256" key="9">
    <source>
        <dbReference type="ARBA" id="ARBA00023203"/>
    </source>
</evidence>
<dbReference type="GO" id="GO:0031032">
    <property type="term" value="P:actomyosin structure organization"/>
    <property type="evidence" value="ECO:0007669"/>
    <property type="project" value="TreeGrafter"/>
</dbReference>
<dbReference type="PANTHER" id="PTHR23280">
    <property type="entry name" value="4.1 G PROTEIN"/>
    <property type="match status" value="1"/>
</dbReference>
<keyword evidence="10" id="KW-0206">Cytoskeleton</keyword>
<feature type="region of interest" description="Disordered" evidence="11">
    <location>
        <begin position="786"/>
        <end position="919"/>
    </location>
</feature>
<dbReference type="Pfam" id="PF09380">
    <property type="entry name" value="FERM_C"/>
    <property type="match status" value="1"/>
</dbReference>
<dbReference type="PROSITE" id="PS00660">
    <property type="entry name" value="FERM_1"/>
    <property type="match status" value="1"/>
</dbReference>
<dbReference type="PRINTS" id="PR00661">
    <property type="entry name" value="ERMFAMILY"/>
</dbReference>
<evidence type="ECO:0000256" key="5">
    <source>
        <dbReference type="ARBA" id="ARBA00022553"/>
    </source>
</evidence>
<dbReference type="InterPro" id="IPR014847">
    <property type="entry name" value="FA"/>
</dbReference>
<evidence type="ECO:0000256" key="12">
    <source>
        <dbReference type="SAM" id="Phobius"/>
    </source>
</evidence>
<dbReference type="InterPro" id="IPR019749">
    <property type="entry name" value="Band_41_domain"/>
</dbReference>
<dbReference type="FunFam" id="3.10.20.90:FF:000002">
    <property type="entry name" value="Erythrocyte protein band 4.1-like 3"/>
    <property type="match status" value="1"/>
</dbReference>
<dbReference type="InterPro" id="IPR008379">
    <property type="entry name" value="Band_4.1_C"/>
</dbReference>
<dbReference type="FunFam" id="1.20.80.10:FF:000001">
    <property type="entry name" value="Erythrocyte membrane protein band 4.1"/>
    <property type="match status" value="1"/>
</dbReference>
<dbReference type="GO" id="GO:0005886">
    <property type="term" value="C:plasma membrane"/>
    <property type="evidence" value="ECO:0007669"/>
    <property type="project" value="TreeGrafter"/>
</dbReference>
<dbReference type="Pfam" id="PF09379">
    <property type="entry name" value="FERM_N"/>
    <property type="match status" value="1"/>
</dbReference>
<dbReference type="SMART" id="SM01195">
    <property type="entry name" value="FA"/>
    <property type="match status" value="1"/>
</dbReference>
<dbReference type="InterPro" id="IPR035963">
    <property type="entry name" value="FERM_2"/>
</dbReference>
<name>A0AA88TNN8_9TELE</name>
<keyword evidence="15" id="KW-1185">Reference proteome</keyword>
<organism evidence="14 15">
    <name type="scientific">Cirrhinus molitorella</name>
    <name type="common">mud carp</name>
    <dbReference type="NCBI Taxonomy" id="172907"/>
    <lineage>
        <taxon>Eukaryota</taxon>
        <taxon>Metazoa</taxon>
        <taxon>Chordata</taxon>
        <taxon>Craniata</taxon>
        <taxon>Vertebrata</taxon>
        <taxon>Euteleostomi</taxon>
        <taxon>Actinopterygii</taxon>
        <taxon>Neopterygii</taxon>
        <taxon>Teleostei</taxon>
        <taxon>Ostariophysi</taxon>
        <taxon>Cypriniformes</taxon>
        <taxon>Cyprinidae</taxon>
        <taxon>Labeoninae</taxon>
        <taxon>Labeonini</taxon>
        <taxon>Cirrhinus</taxon>
    </lineage>
</organism>
<reference evidence="14" key="1">
    <citation type="submission" date="2023-08" db="EMBL/GenBank/DDBJ databases">
        <title>Chromosome-level Genome Assembly of mud carp (Cirrhinus molitorella).</title>
        <authorList>
            <person name="Liu H."/>
        </authorList>
    </citation>
    <scope>NUCLEOTIDE SEQUENCE</scope>
    <source>
        <strain evidence="14">Prfri</strain>
        <tissue evidence="14">Muscle</tissue>
    </source>
</reference>
<comment type="similarity">
    <text evidence="3">Belongs to the TMEM200 family.</text>
</comment>
<feature type="region of interest" description="Disordered" evidence="11">
    <location>
        <begin position="14"/>
        <end position="36"/>
    </location>
</feature>
<dbReference type="EMBL" id="JAUYZG010000008">
    <property type="protein sequence ID" value="KAK2900348.1"/>
    <property type="molecule type" value="Genomic_DNA"/>
</dbReference>
<dbReference type="Pfam" id="PF08736">
    <property type="entry name" value="FA"/>
    <property type="match status" value="1"/>
</dbReference>
<dbReference type="GO" id="GO:0005198">
    <property type="term" value="F:structural molecule activity"/>
    <property type="evidence" value="ECO:0007669"/>
    <property type="project" value="InterPro"/>
</dbReference>
<dbReference type="InterPro" id="IPR029071">
    <property type="entry name" value="Ubiquitin-like_domsf"/>
</dbReference>